<organism evidence="6 7">
    <name type="scientific">Sarcina ventriculi</name>
    <name type="common">Clostridium ventriculi</name>
    <dbReference type="NCBI Taxonomy" id="1267"/>
    <lineage>
        <taxon>Bacteria</taxon>
        <taxon>Bacillati</taxon>
        <taxon>Bacillota</taxon>
        <taxon>Clostridia</taxon>
        <taxon>Eubacteriales</taxon>
        <taxon>Clostridiaceae</taxon>
        <taxon>Sarcina</taxon>
    </lineage>
</organism>
<dbReference type="InterPro" id="IPR027417">
    <property type="entry name" value="P-loop_NTPase"/>
</dbReference>
<evidence type="ECO:0000313" key="6">
    <source>
        <dbReference type="EMBL" id="CUN42417.1"/>
    </source>
</evidence>
<dbReference type="PANTHER" id="PTHR42798">
    <property type="entry name" value="LIPOPROTEIN-RELEASING SYSTEM ATP-BINDING PROTEIN LOLD"/>
    <property type="match status" value="1"/>
</dbReference>
<dbReference type="EMBL" id="CYZR01000001">
    <property type="protein sequence ID" value="CUN42417.1"/>
    <property type="molecule type" value="Genomic_DNA"/>
</dbReference>
<dbReference type="RefSeq" id="WP_055256994.1">
    <property type="nucleotide sequence ID" value="NZ_CABIXL010000001.1"/>
</dbReference>
<dbReference type="InterPro" id="IPR017871">
    <property type="entry name" value="ABC_transporter-like_CS"/>
</dbReference>
<accession>A0ABP2ALK0</accession>
<keyword evidence="4 6" id="KW-0067">ATP-binding</keyword>
<dbReference type="GO" id="GO:0005524">
    <property type="term" value="F:ATP binding"/>
    <property type="evidence" value="ECO:0007669"/>
    <property type="project" value="UniProtKB-KW"/>
</dbReference>
<dbReference type="GO" id="GO:0016787">
    <property type="term" value="F:hydrolase activity"/>
    <property type="evidence" value="ECO:0007669"/>
    <property type="project" value="UniProtKB-KW"/>
</dbReference>
<protein>
    <submittedName>
        <fullName evidence="6">Macrolide export ATP-binding/permease protein MacB</fullName>
        <ecNumber evidence="6">3.6.3.-</ecNumber>
    </submittedName>
</protein>
<comment type="similarity">
    <text evidence="1">Belongs to the ABC transporter superfamily.</text>
</comment>
<comment type="caution">
    <text evidence="6">The sequence shown here is derived from an EMBL/GenBank/DDBJ whole genome shotgun (WGS) entry which is preliminary data.</text>
</comment>
<dbReference type="InterPro" id="IPR003439">
    <property type="entry name" value="ABC_transporter-like_ATP-bd"/>
</dbReference>
<sequence>MKVVCCKDVKKNFKVGNEKVEILKGITLDIKEGEFVAIIGESGSGKSTFLNILGGLMPCECGEITINENRIDKLNENKLALFRRHNVGFIFQAYNLMPQLSAIENVEMPLIFSGVSKNKRRKRALDMLKKVGLEDRVNHKPSELSGGQQQRVSIARALMNNPKVILADEPTGNLDSKTSVEILELLKELNEKYKTTFVVVTHSKVVYKYATRIIKMKDGLLVSNGEEILL</sequence>
<name>A0ABP2ALK0_SARVE</name>
<evidence type="ECO:0000256" key="3">
    <source>
        <dbReference type="ARBA" id="ARBA00022741"/>
    </source>
</evidence>
<dbReference type="EC" id="3.6.3.-" evidence="6"/>
<dbReference type="SUPFAM" id="SSF52540">
    <property type="entry name" value="P-loop containing nucleoside triphosphate hydrolases"/>
    <property type="match status" value="1"/>
</dbReference>
<evidence type="ECO:0000259" key="5">
    <source>
        <dbReference type="PROSITE" id="PS50893"/>
    </source>
</evidence>
<evidence type="ECO:0000313" key="7">
    <source>
        <dbReference type="Proteomes" id="UP000095488"/>
    </source>
</evidence>
<feature type="domain" description="ABC transporter" evidence="5">
    <location>
        <begin position="4"/>
        <end position="230"/>
    </location>
</feature>
<dbReference type="Gene3D" id="3.40.50.300">
    <property type="entry name" value="P-loop containing nucleotide triphosphate hydrolases"/>
    <property type="match status" value="1"/>
</dbReference>
<dbReference type="PANTHER" id="PTHR42798:SF6">
    <property type="entry name" value="CELL DIVISION ATP-BINDING PROTEIN FTSE"/>
    <property type="match status" value="1"/>
</dbReference>
<keyword evidence="7" id="KW-1185">Reference proteome</keyword>
<gene>
    <name evidence="6" type="primary">macB_2</name>
    <name evidence="6" type="ORF">ERS852473_00082</name>
</gene>
<keyword evidence="2" id="KW-0813">Transport</keyword>
<evidence type="ECO:0000256" key="2">
    <source>
        <dbReference type="ARBA" id="ARBA00022448"/>
    </source>
</evidence>
<dbReference type="Proteomes" id="UP000095488">
    <property type="component" value="Unassembled WGS sequence"/>
</dbReference>
<dbReference type="InterPro" id="IPR017911">
    <property type="entry name" value="MacB-like_ATP-bd"/>
</dbReference>
<dbReference type="PROSITE" id="PS00211">
    <property type="entry name" value="ABC_TRANSPORTER_1"/>
    <property type="match status" value="1"/>
</dbReference>
<dbReference type="Pfam" id="PF00005">
    <property type="entry name" value="ABC_tran"/>
    <property type="match status" value="1"/>
</dbReference>
<dbReference type="CDD" id="cd03255">
    <property type="entry name" value="ABC_MJ0796_LolCDE_FtsE"/>
    <property type="match status" value="1"/>
</dbReference>
<dbReference type="SMART" id="SM00382">
    <property type="entry name" value="AAA"/>
    <property type="match status" value="1"/>
</dbReference>
<reference evidence="6 7" key="1">
    <citation type="submission" date="2015-09" db="EMBL/GenBank/DDBJ databases">
        <authorList>
            <consortium name="Pathogen Informatics"/>
            <person name="Wu L."/>
            <person name="Ma J."/>
        </authorList>
    </citation>
    <scope>NUCLEOTIDE SEQUENCE [LARGE SCALE GENOMIC DNA]</scope>
    <source>
        <strain evidence="6 7">2789STDY5834858</strain>
    </source>
</reference>
<proteinExistence type="inferred from homology"/>
<keyword evidence="6" id="KW-0378">Hydrolase</keyword>
<evidence type="ECO:0000256" key="1">
    <source>
        <dbReference type="ARBA" id="ARBA00005417"/>
    </source>
</evidence>
<keyword evidence="3" id="KW-0547">Nucleotide-binding</keyword>
<evidence type="ECO:0000256" key="4">
    <source>
        <dbReference type="ARBA" id="ARBA00022840"/>
    </source>
</evidence>
<dbReference type="InterPro" id="IPR003593">
    <property type="entry name" value="AAA+_ATPase"/>
</dbReference>
<dbReference type="PROSITE" id="PS50893">
    <property type="entry name" value="ABC_TRANSPORTER_2"/>
    <property type="match status" value="1"/>
</dbReference>